<evidence type="ECO:0000313" key="1">
    <source>
        <dbReference type="EMBL" id="GAA0759773.1"/>
    </source>
</evidence>
<organism evidence="1 2">
    <name type="scientific">Psychroflexus lacisalsi</name>
    <dbReference type="NCBI Taxonomy" id="503928"/>
    <lineage>
        <taxon>Bacteria</taxon>
        <taxon>Pseudomonadati</taxon>
        <taxon>Bacteroidota</taxon>
        <taxon>Flavobacteriia</taxon>
        <taxon>Flavobacteriales</taxon>
        <taxon>Flavobacteriaceae</taxon>
        <taxon>Psychroflexus</taxon>
    </lineage>
</organism>
<comment type="caution">
    <text evidence="1">The sequence shown here is derived from an EMBL/GenBank/DDBJ whole genome shotgun (WGS) entry which is preliminary data.</text>
</comment>
<dbReference type="Proteomes" id="UP001500185">
    <property type="component" value="Unassembled WGS sequence"/>
</dbReference>
<keyword evidence="2" id="KW-1185">Reference proteome</keyword>
<gene>
    <name evidence="1" type="ORF">GCM10009433_18290</name>
</gene>
<sequence length="149" mass="17936">METIPKFLKFVNQLNAEDMHLTSQEWLSELKFMKDEHLFFEDLVTEFTPQLIAFNHFSNNKEIMNAIYKSQKRNDELIEEVKEHENGLQIMVDGIDQPQEEKAYRTEHKRLILTIKEVLKEYKTLKKQLFDIINSIKKENKTRHLLNKK</sequence>
<name>A0ABP3VHU3_9FLAO</name>
<proteinExistence type="predicted"/>
<dbReference type="EMBL" id="BAAAGG010000005">
    <property type="protein sequence ID" value="GAA0759773.1"/>
    <property type="molecule type" value="Genomic_DNA"/>
</dbReference>
<dbReference type="RefSeq" id="WP_224454341.1">
    <property type="nucleotide sequence ID" value="NZ_BAAAGG010000005.1"/>
</dbReference>
<evidence type="ECO:0000313" key="2">
    <source>
        <dbReference type="Proteomes" id="UP001500185"/>
    </source>
</evidence>
<accession>A0ABP3VHU3</accession>
<protein>
    <submittedName>
        <fullName evidence="1">Uncharacterized protein</fullName>
    </submittedName>
</protein>
<reference evidence="2" key="1">
    <citation type="journal article" date="2019" name="Int. J. Syst. Evol. Microbiol.">
        <title>The Global Catalogue of Microorganisms (GCM) 10K type strain sequencing project: providing services to taxonomists for standard genome sequencing and annotation.</title>
        <authorList>
            <consortium name="The Broad Institute Genomics Platform"/>
            <consortium name="The Broad Institute Genome Sequencing Center for Infectious Disease"/>
            <person name="Wu L."/>
            <person name="Ma J."/>
        </authorList>
    </citation>
    <scope>NUCLEOTIDE SEQUENCE [LARGE SCALE GENOMIC DNA]</scope>
    <source>
        <strain evidence="2">JCM 16231</strain>
    </source>
</reference>